<feature type="transmembrane region" description="Helical" evidence="1">
    <location>
        <begin position="108"/>
        <end position="129"/>
    </location>
</feature>
<proteinExistence type="predicted"/>
<feature type="transmembrane region" description="Helical" evidence="1">
    <location>
        <begin position="78"/>
        <end position="96"/>
    </location>
</feature>
<organism evidence="2 3">
    <name type="scientific">Paractinoplanes atraurantiacus</name>
    <dbReference type="NCBI Taxonomy" id="1036182"/>
    <lineage>
        <taxon>Bacteria</taxon>
        <taxon>Bacillati</taxon>
        <taxon>Actinomycetota</taxon>
        <taxon>Actinomycetes</taxon>
        <taxon>Micromonosporales</taxon>
        <taxon>Micromonosporaceae</taxon>
        <taxon>Paractinoplanes</taxon>
    </lineage>
</organism>
<keyword evidence="1" id="KW-0812">Transmembrane</keyword>
<accession>A0A285JYX5</accession>
<evidence type="ECO:0000313" key="3">
    <source>
        <dbReference type="Proteomes" id="UP000219612"/>
    </source>
</evidence>
<evidence type="ECO:0000256" key="1">
    <source>
        <dbReference type="SAM" id="Phobius"/>
    </source>
</evidence>
<reference evidence="2 3" key="1">
    <citation type="submission" date="2017-09" db="EMBL/GenBank/DDBJ databases">
        <authorList>
            <person name="Ehlers B."/>
            <person name="Leendertz F.H."/>
        </authorList>
    </citation>
    <scope>NUCLEOTIDE SEQUENCE [LARGE SCALE GENOMIC DNA]</scope>
    <source>
        <strain evidence="2 3">CGMCC 4.6857</strain>
    </source>
</reference>
<evidence type="ECO:0008006" key="4">
    <source>
        <dbReference type="Google" id="ProtNLM"/>
    </source>
</evidence>
<evidence type="ECO:0000313" key="2">
    <source>
        <dbReference type="EMBL" id="SNY64967.1"/>
    </source>
</evidence>
<dbReference type="RefSeq" id="WP_097327222.1">
    <property type="nucleotide sequence ID" value="NZ_OBDY01000027.1"/>
</dbReference>
<name>A0A285JYX5_9ACTN</name>
<sequence length="208" mass="22734">MSLARYGARSAGFALLYLLALFAGHALDGALWPPAAVGALWLVAQGAHGPRRFDALFMLVLAALVPTTDDLLSAATQAIPQVVPALLFAWLLDRWLPLYWHGVKGELARLAGASAVAAVAGAVLTGVLFPSDFTFGTAGWAVVRDFLAVALTVVVIREIKLRYASKPRDNREAPDENYRETLRHRLDEVFQEDEKPAPRKRSHLRIVK</sequence>
<keyword evidence="1" id="KW-1133">Transmembrane helix</keyword>
<dbReference type="OrthoDB" id="3296728at2"/>
<dbReference type="Proteomes" id="UP000219612">
    <property type="component" value="Unassembled WGS sequence"/>
</dbReference>
<feature type="transmembrane region" description="Helical" evidence="1">
    <location>
        <begin position="135"/>
        <end position="156"/>
    </location>
</feature>
<dbReference type="AlphaFoldDB" id="A0A285JYX5"/>
<keyword evidence="3" id="KW-1185">Reference proteome</keyword>
<keyword evidence="1" id="KW-0472">Membrane</keyword>
<protein>
    <recommendedName>
        <fullName evidence="4">Rod shape-determining protein MreD</fullName>
    </recommendedName>
</protein>
<gene>
    <name evidence="2" type="ORF">SAMN05421748_127100</name>
</gene>
<dbReference type="EMBL" id="OBDY01000027">
    <property type="protein sequence ID" value="SNY64967.1"/>
    <property type="molecule type" value="Genomic_DNA"/>
</dbReference>